<sequence>LQHREFSCEREEKKAISMVLRRGLQRRCSNGKRKAQIKDEGACNIGKKESEYYILLNEKMMIILCFFSV</sequence>
<protein>
    <submittedName>
        <fullName evidence="1">Uncharacterized protein</fullName>
    </submittedName>
</protein>
<evidence type="ECO:0000313" key="2">
    <source>
        <dbReference type="Proteomes" id="UP000291084"/>
    </source>
</evidence>
<name>A0A0S3T8W4_PHAAN</name>
<gene>
    <name evidence="1" type="primary">Vigan.11G067800</name>
    <name evidence="1" type="ORF">VIGAN_11067800</name>
</gene>
<evidence type="ECO:0000313" key="1">
    <source>
        <dbReference type="EMBL" id="BAU01445.1"/>
    </source>
</evidence>
<dbReference type="Proteomes" id="UP000291084">
    <property type="component" value="Chromosome 11"/>
</dbReference>
<organism evidence="1 2">
    <name type="scientific">Vigna angularis var. angularis</name>
    <dbReference type="NCBI Taxonomy" id="157739"/>
    <lineage>
        <taxon>Eukaryota</taxon>
        <taxon>Viridiplantae</taxon>
        <taxon>Streptophyta</taxon>
        <taxon>Embryophyta</taxon>
        <taxon>Tracheophyta</taxon>
        <taxon>Spermatophyta</taxon>
        <taxon>Magnoliopsida</taxon>
        <taxon>eudicotyledons</taxon>
        <taxon>Gunneridae</taxon>
        <taxon>Pentapetalae</taxon>
        <taxon>rosids</taxon>
        <taxon>fabids</taxon>
        <taxon>Fabales</taxon>
        <taxon>Fabaceae</taxon>
        <taxon>Papilionoideae</taxon>
        <taxon>50 kb inversion clade</taxon>
        <taxon>NPAAA clade</taxon>
        <taxon>indigoferoid/millettioid clade</taxon>
        <taxon>Phaseoleae</taxon>
        <taxon>Vigna</taxon>
    </lineage>
</organism>
<accession>A0A0S3T8W4</accession>
<proteinExistence type="predicted"/>
<dbReference type="EMBL" id="AP015044">
    <property type="protein sequence ID" value="BAU01445.1"/>
    <property type="molecule type" value="Genomic_DNA"/>
</dbReference>
<feature type="non-terminal residue" evidence="1">
    <location>
        <position position="1"/>
    </location>
</feature>
<dbReference type="AlphaFoldDB" id="A0A0S3T8W4"/>
<keyword evidence="2" id="KW-1185">Reference proteome</keyword>
<reference evidence="1 2" key="1">
    <citation type="journal article" date="2015" name="Sci. Rep.">
        <title>The power of single molecule real-time sequencing technology in the de novo assembly of a eukaryotic genome.</title>
        <authorList>
            <person name="Sakai H."/>
            <person name="Naito K."/>
            <person name="Ogiso-Tanaka E."/>
            <person name="Takahashi Y."/>
            <person name="Iseki K."/>
            <person name="Muto C."/>
            <person name="Satou K."/>
            <person name="Teruya K."/>
            <person name="Shiroma A."/>
            <person name="Shimoji M."/>
            <person name="Hirano T."/>
            <person name="Itoh T."/>
            <person name="Kaga A."/>
            <person name="Tomooka N."/>
        </authorList>
    </citation>
    <scope>NUCLEOTIDE SEQUENCE [LARGE SCALE GENOMIC DNA]</scope>
    <source>
        <strain evidence="2">cv. Shumari</strain>
    </source>
</reference>